<dbReference type="AlphaFoldDB" id="A0A9Q3JDI8"/>
<accession>A0A9Q3JDI8</accession>
<dbReference type="Proteomes" id="UP000765509">
    <property type="component" value="Unassembled WGS sequence"/>
</dbReference>
<dbReference type="EMBL" id="AVOT02069163">
    <property type="protein sequence ID" value="MBW0560143.1"/>
    <property type="molecule type" value="Genomic_DNA"/>
</dbReference>
<keyword evidence="1" id="KW-0812">Transmembrane</keyword>
<evidence type="ECO:0000256" key="1">
    <source>
        <dbReference type="SAM" id="Phobius"/>
    </source>
</evidence>
<dbReference type="OrthoDB" id="6627074at2759"/>
<dbReference type="PANTHER" id="PTHR47331">
    <property type="entry name" value="PHD-TYPE DOMAIN-CONTAINING PROTEIN"/>
    <property type="match status" value="1"/>
</dbReference>
<keyword evidence="1" id="KW-1133">Transmembrane helix</keyword>
<evidence type="ECO:0000313" key="2">
    <source>
        <dbReference type="EMBL" id="MBW0560143.1"/>
    </source>
</evidence>
<comment type="caution">
    <text evidence="2">The sequence shown here is derived from an EMBL/GenBank/DDBJ whole genome shotgun (WGS) entry which is preliminary data.</text>
</comment>
<proteinExistence type="predicted"/>
<gene>
    <name evidence="2" type="ORF">O181_099858</name>
</gene>
<protein>
    <submittedName>
        <fullName evidence="2">Uncharacterized protein</fullName>
    </submittedName>
</protein>
<evidence type="ECO:0000313" key="3">
    <source>
        <dbReference type="Proteomes" id="UP000765509"/>
    </source>
</evidence>
<keyword evidence="3" id="KW-1185">Reference proteome</keyword>
<dbReference type="PANTHER" id="PTHR47331:SF5">
    <property type="entry name" value="RIBONUCLEASE H"/>
    <property type="match status" value="1"/>
</dbReference>
<keyword evidence="1" id="KW-0472">Membrane</keyword>
<name>A0A9Q3JDI8_9BASI</name>
<reference evidence="2" key="1">
    <citation type="submission" date="2021-03" db="EMBL/GenBank/DDBJ databases">
        <title>Draft genome sequence of rust myrtle Austropuccinia psidii MF-1, a brazilian biotype.</title>
        <authorList>
            <person name="Quecine M.C."/>
            <person name="Pachon D.M.R."/>
            <person name="Bonatelli M.L."/>
            <person name="Correr F.H."/>
            <person name="Franceschini L.M."/>
            <person name="Leite T.F."/>
            <person name="Margarido G.R.A."/>
            <person name="Almeida C.A."/>
            <person name="Ferrarezi J.A."/>
            <person name="Labate C.A."/>
        </authorList>
    </citation>
    <scope>NUCLEOTIDE SEQUENCE</scope>
    <source>
        <strain evidence="2">MF-1</strain>
    </source>
</reference>
<sequence>MNTVCLLSIGQEIEEDWRSARNNEESQFGRSSKANKKAAEEQQTVLYFQEHTTRNLDRRFVVRLPLKNTYNELGNSLSMATSRFFSMERKLIHDTTLQEEYTKFMSEYIDLGHMQDQVTPDIHWIVCQYSFLIILLIIGLNLI</sequence>
<organism evidence="2 3">
    <name type="scientific">Austropuccinia psidii MF-1</name>
    <dbReference type="NCBI Taxonomy" id="1389203"/>
    <lineage>
        <taxon>Eukaryota</taxon>
        <taxon>Fungi</taxon>
        <taxon>Dikarya</taxon>
        <taxon>Basidiomycota</taxon>
        <taxon>Pucciniomycotina</taxon>
        <taxon>Pucciniomycetes</taxon>
        <taxon>Pucciniales</taxon>
        <taxon>Sphaerophragmiaceae</taxon>
        <taxon>Austropuccinia</taxon>
    </lineage>
</organism>
<feature type="transmembrane region" description="Helical" evidence="1">
    <location>
        <begin position="122"/>
        <end position="142"/>
    </location>
</feature>